<comment type="caution">
    <text evidence="2">The sequence shown here is derived from an EMBL/GenBank/DDBJ whole genome shotgun (WGS) entry which is preliminary data.</text>
</comment>
<reference evidence="3" key="1">
    <citation type="journal article" date="2019" name="Int. J. Syst. Evol. Microbiol.">
        <title>The Global Catalogue of Microorganisms (GCM) 10K type strain sequencing project: providing services to taxonomists for standard genome sequencing and annotation.</title>
        <authorList>
            <consortium name="The Broad Institute Genomics Platform"/>
            <consortium name="The Broad Institute Genome Sequencing Center for Infectious Disease"/>
            <person name="Wu L."/>
            <person name="Ma J."/>
        </authorList>
    </citation>
    <scope>NUCLEOTIDE SEQUENCE [LARGE SCALE GENOMIC DNA]</scope>
    <source>
        <strain evidence="3">JCM 17938</strain>
    </source>
</reference>
<evidence type="ECO:0000313" key="3">
    <source>
        <dbReference type="Proteomes" id="UP001500212"/>
    </source>
</evidence>
<keyword evidence="1" id="KW-0472">Membrane</keyword>
<accession>A0ABP8TUI0</accession>
<dbReference type="RefSeq" id="WP_345365097.1">
    <property type="nucleotide sequence ID" value="NZ_BAABHJ010000038.1"/>
</dbReference>
<keyword evidence="3" id="KW-1185">Reference proteome</keyword>
<feature type="transmembrane region" description="Helical" evidence="1">
    <location>
        <begin position="67"/>
        <end position="87"/>
    </location>
</feature>
<gene>
    <name evidence="2" type="ORF">GCM10023195_74930</name>
</gene>
<organism evidence="2 3">
    <name type="scientific">Actinoallomurus liliacearum</name>
    <dbReference type="NCBI Taxonomy" id="1080073"/>
    <lineage>
        <taxon>Bacteria</taxon>
        <taxon>Bacillati</taxon>
        <taxon>Actinomycetota</taxon>
        <taxon>Actinomycetes</taxon>
        <taxon>Streptosporangiales</taxon>
        <taxon>Thermomonosporaceae</taxon>
        <taxon>Actinoallomurus</taxon>
    </lineage>
</organism>
<protein>
    <submittedName>
        <fullName evidence="2">Uncharacterized protein</fullName>
    </submittedName>
</protein>
<evidence type="ECO:0000313" key="2">
    <source>
        <dbReference type="EMBL" id="GAA4616833.1"/>
    </source>
</evidence>
<evidence type="ECO:0000256" key="1">
    <source>
        <dbReference type="SAM" id="Phobius"/>
    </source>
</evidence>
<feature type="transmembrane region" description="Helical" evidence="1">
    <location>
        <begin position="152"/>
        <end position="171"/>
    </location>
</feature>
<sequence length="267" mass="28485">MSADEREPPPHTARGMVGFLSTNAAVVGAVMFYMGWAYTDAWLGHFNVRALDVDIGFTEYVLRGLHIFSPAVIAFGAGVLLAMNAGLVRAPGRADRNALRRIGVVATVAGVLGYLVAGSVSVPTYPVLALLGAGPLMLAWSARGSADGRYAYSLALIITTLCGLWMASLYASARGAEAGRQTARELQSRTAAVVYSARPLALAGPGVQVERLPKGAVFGYRYSGLRVLIARGDRYYLLPVEWTGKISATYVLHEGDDLRVELYSGTR</sequence>
<feature type="transmembrane region" description="Helical" evidence="1">
    <location>
        <begin position="12"/>
        <end position="36"/>
    </location>
</feature>
<dbReference type="Proteomes" id="UP001500212">
    <property type="component" value="Unassembled WGS sequence"/>
</dbReference>
<proteinExistence type="predicted"/>
<keyword evidence="1" id="KW-0812">Transmembrane</keyword>
<keyword evidence="1" id="KW-1133">Transmembrane helix</keyword>
<name>A0ABP8TUI0_9ACTN</name>
<dbReference type="EMBL" id="BAABHJ010000038">
    <property type="protein sequence ID" value="GAA4616833.1"/>
    <property type="molecule type" value="Genomic_DNA"/>
</dbReference>